<dbReference type="InterPro" id="IPR032675">
    <property type="entry name" value="LRR_dom_sf"/>
</dbReference>
<name>A0A5C2RU84_9APHY</name>
<dbReference type="Proteomes" id="UP000313359">
    <property type="component" value="Unassembled WGS sequence"/>
</dbReference>
<dbReference type="Gene3D" id="3.80.10.10">
    <property type="entry name" value="Ribonuclease Inhibitor"/>
    <property type="match status" value="1"/>
</dbReference>
<evidence type="ECO:0008006" key="3">
    <source>
        <dbReference type="Google" id="ProtNLM"/>
    </source>
</evidence>
<gene>
    <name evidence="1" type="ORF">L227DRAFT_657073</name>
</gene>
<accession>A0A5C2RU84</accession>
<organism evidence="1 2">
    <name type="scientific">Lentinus tigrinus ALCF2SS1-6</name>
    <dbReference type="NCBI Taxonomy" id="1328759"/>
    <lineage>
        <taxon>Eukaryota</taxon>
        <taxon>Fungi</taxon>
        <taxon>Dikarya</taxon>
        <taxon>Basidiomycota</taxon>
        <taxon>Agaricomycotina</taxon>
        <taxon>Agaricomycetes</taxon>
        <taxon>Polyporales</taxon>
        <taxon>Polyporaceae</taxon>
        <taxon>Lentinus</taxon>
    </lineage>
</organism>
<evidence type="ECO:0000313" key="2">
    <source>
        <dbReference type="Proteomes" id="UP000313359"/>
    </source>
</evidence>
<dbReference type="EMBL" id="ML122297">
    <property type="protein sequence ID" value="RPD55233.1"/>
    <property type="molecule type" value="Genomic_DNA"/>
</dbReference>
<evidence type="ECO:0000313" key="1">
    <source>
        <dbReference type="EMBL" id="RPD55233.1"/>
    </source>
</evidence>
<sequence length="407" mass="45555">MDFQEAVPRVLNFADQCASVSSQFPVEVWDIVLDHLHDAPAVLKQCSVVCKRWTRTSQYHLFTTLVCHSRSTTTPKALARFLSTKPHIARHVLRLILLNRDDLSMEVLRSMVLALPTLRSLFFRSVIITDSLELEESVDAQIHPPSRVLEELTFMNCAATDNTLYLILGLFSSIDHLMLDDRSDGLVYNQPAHLVPRHLAITKFGMISVSIALVATLVRGSRMAETTTAVRITGFGKGSDSPEALGEVLQSLSCLRSAQLFPVQVNGQEILDYPHNLWARLGIARCKSLQAVELPIASMHHANDMCIWLKHWFSIVPYLPASIREMQFAIVTFPEVPVVGSVPVAELWETLDRAIMETMPAQIRVEIAHRTMLPSHLPPAHEREAMKTFVFQGLPETAKSGRLSVVI</sequence>
<protein>
    <recommendedName>
        <fullName evidence="3">F-box domain-containing protein</fullName>
    </recommendedName>
</protein>
<dbReference type="InterPro" id="IPR036047">
    <property type="entry name" value="F-box-like_dom_sf"/>
</dbReference>
<proteinExistence type="predicted"/>
<dbReference type="OrthoDB" id="2788229at2759"/>
<reference evidence="1" key="1">
    <citation type="journal article" date="2018" name="Genome Biol. Evol.">
        <title>Genomics and development of Lentinus tigrinus, a white-rot wood-decaying mushroom with dimorphic fruiting bodies.</title>
        <authorList>
            <person name="Wu B."/>
            <person name="Xu Z."/>
            <person name="Knudson A."/>
            <person name="Carlson A."/>
            <person name="Chen N."/>
            <person name="Kovaka S."/>
            <person name="LaButti K."/>
            <person name="Lipzen A."/>
            <person name="Pennachio C."/>
            <person name="Riley R."/>
            <person name="Schakwitz W."/>
            <person name="Umezawa K."/>
            <person name="Ohm R.A."/>
            <person name="Grigoriev I.V."/>
            <person name="Nagy L.G."/>
            <person name="Gibbons J."/>
            <person name="Hibbett D."/>
        </authorList>
    </citation>
    <scope>NUCLEOTIDE SEQUENCE [LARGE SCALE GENOMIC DNA]</scope>
    <source>
        <strain evidence="1">ALCF2SS1-6</strain>
    </source>
</reference>
<dbReference type="SUPFAM" id="SSF81383">
    <property type="entry name" value="F-box domain"/>
    <property type="match status" value="1"/>
</dbReference>
<dbReference type="AlphaFoldDB" id="A0A5C2RU84"/>
<keyword evidence="2" id="KW-1185">Reference proteome</keyword>